<keyword evidence="1" id="KW-1133">Transmembrane helix</keyword>
<evidence type="ECO:0000313" key="2">
    <source>
        <dbReference type="EMBL" id="SDW57055.1"/>
    </source>
</evidence>
<dbReference type="STRING" id="589385.SAMN05421504_101928"/>
<keyword evidence="1" id="KW-0812">Transmembrane</keyword>
<dbReference type="Pfam" id="PF17240">
    <property type="entry name" value="DUF5313"/>
    <property type="match status" value="1"/>
</dbReference>
<dbReference type="InterPro" id="IPR035197">
    <property type="entry name" value="DUF5313"/>
</dbReference>
<accession>A0A1H2ULQ3</accession>
<dbReference type="EMBL" id="FNON01000001">
    <property type="protein sequence ID" value="SDW57055.1"/>
    <property type="molecule type" value="Genomic_DNA"/>
</dbReference>
<keyword evidence="3" id="KW-1185">Reference proteome</keyword>
<sequence>MDTVTRPGPFRWLWYALGGRLPEKHHTWVLHDVTGRGWLWRHGARTSVLLTPLVFGWLLMPAPLGLRLALCLMAALVGYFYSYAYAEEAGEHRLARHGFPIGTGRRIRGEAREAAEAEAHANYLTRYRT</sequence>
<evidence type="ECO:0008006" key="4">
    <source>
        <dbReference type="Google" id="ProtNLM"/>
    </source>
</evidence>
<proteinExistence type="predicted"/>
<dbReference type="OrthoDB" id="5195204at2"/>
<organism evidence="2 3">
    <name type="scientific">Amycolatopsis xylanica</name>
    <dbReference type="NCBI Taxonomy" id="589385"/>
    <lineage>
        <taxon>Bacteria</taxon>
        <taxon>Bacillati</taxon>
        <taxon>Actinomycetota</taxon>
        <taxon>Actinomycetes</taxon>
        <taxon>Pseudonocardiales</taxon>
        <taxon>Pseudonocardiaceae</taxon>
        <taxon>Amycolatopsis</taxon>
    </lineage>
</organism>
<dbReference type="Proteomes" id="UP000199515">
    <property type="component" value="Unassembled WGS sequence"/>
</dbReference>
<reference evidence="2 3" key="1">
    <citation type="submission" date="2016-10" db="EMBL/GenBank/DDBJ databases">
        <authorList>
            <person name="de Groot N.N."/>
        </authorList>
    </citation>
    <scope>NUCLEOTIDE SEQUENCE [LARGE SCALE GENOMIC DNA]</scope>
    <source>
        <strain evidence="2 3">CPCC 202699</strain>
    </source>
</reference>
<dbReference type="AlphaFoldDB" id="A0A1H2ULQ3"/>
<feature type="transmembrane region" description="Helical" evidence="1">
    <location>
        <begin position="66"/>
        <end position="86"/>
    </location>
</feature>
<name>A0A1H2ULQ3_9PSEU</name>
<gene>
    <name evidence="2" type="ORF">SAMN05421504_101928</name>
</gene>
<evidence type="ECO:0000313" key="3">
    <source>
        <dbReference type="Proteomes" id="UP000199515"/>
    </source>
</evidence>
<keyword evidence="1" id="KW-0472">Membrane</keyword>
<evidence type="ECO:0000256" key="1">
    <source>
        <dbReference type="SAM" id="Phobius"/>
    </source>
</evidence>
<protein>
    <recommendedName>
        <fullName evidence="4">DUF5313 domain-containing protein</fullName>
    </recommendedName>
</protein>
<dbReference type="RefSeq" id="WP_091286933.1">
    <property type="nucleotide sequence ID" value="NZ_FNON01000001.1"/>
</dbReference>